<dbReference type="PROSITE" id="PS50110">
    <property type="entry name" value="RESPONSE_REGULATORY"/>
    <property type="match status" value="1"/>
</dbReference>
<comment type="caution">
    <text evidence="5">The sequence shown here is derived from an EMBL/GenBank/DDBJ whole genome shotgun (WGS) entry which is preliminary data.</text>
</comment>
<dbReference type="SMART" id="SM00448">
    <property type="entry name" value="REC"/>
    <property type="match status" value="1"/>
</dbReference>
<feature type="modified residue" description="4-aspartylphosphate" evidence="2">
    <location>
        <position position="91"/>
    </location>
</feature>
<dbReference type="AlphaFoldDB" id="A0A928ZY56"/>
<keyword evidence="1 2" id="KW-0597">Phosphoprotein</keyword>
<feature type="region of interest" description="Disordered" evidence="3">
    <location>
        <begin position="1"/>
        <end position="33"/>
    </location>
</feature>
<dbReference type="RefSeq" id="WP_193995440.1">
    <property type="nucleotide sequence ID" value="NZ_JADEXP010000289.1"/>
</dbReference>
<protein>
    <submittedName>
        <fullName evidence="5">Response regulator</fullName>
    </submittedName>
</protein>
<proteinExistence type="predicted"/>
<evidence type="ECO:0000313" key="6">
    <source>
        <dbReference type="Proteomes" id="UP000615026"/>
    </source>
</evidence>
<evidence type="ECO:0000259" key="4">
    <source>
        <dbReference type="PROSITE" id="PS50110"/>
    </source>
</evidence>
<evidence type="ECO:0000256" key="3">
    <source>
        <dbReference type="SAM" id="MobiDB-lite"/>
    </source>
</evidence>
<evidence type="ECO:0000313" key="5">
    <source>
        <dbReference type="EMBL" id="MBE9069543.1"/>
    </source>
</evidence>
<dbReference type="PANTHER" id="PTHR44591:SF23">
    <property type="entry name" value="CHEY SUBFAMILY"/>
    <property type="match status" value="1"/>
</dbReference>
<dbReference type="Gene3D" id="3.40.50.2300">
    <property type="match status" value="1"/>
</dbReference>
<keyword evidence="6" id="KW-1185">Reference proteome</keyword>
<reference evidence="5" key="1">
    <citation type="submission" date="2020-10" db="EMBL/GenBank/DDBJ databases">
        <authorList>
            <person name="Castelo-Branco R."/>
            <person name="Eusebio N."/>
            <person name="Adriana R."/>
            <person name="Vieira A."/>
            <person name="Brugerolle De Fraissinette N."/>
            <person name="Rezende De Castro R."/>
            <person name="Schneider M.P."/>
            <person name="Vasconcelos V."/>
            <person name="Leao P.N."/>
        </authorList>
    </citation>
    <scope>NUCLEOTIDE SEQUENCE</scope>
    <source>
        <strain evidence="5">LEGE 11479</strain>
    </source>
</reference>
<dbReference type="Proteomes" id="UP000615026">
    <property type="component" value="Unassembled WGS sequence"/>
</dbReference>
<name>A0A928ZY56_LEPEC</name>
<dbReference type="SUPFAM" id="SSF52172">
    <property type="entry name" value="CheY-like"/>
    <property type="match status" value="1"/>
</dbReference>
<evidence type="ECO:0000256" key="2">
    <source>
        <dbReference type="PROSITE-ProRule" id="PRU00169"/>
    </source>
</evidence>
<dbReference type="InterPro" id="IPR001789">
    <property type="entry name" value="Sig_transdc_resp-reg_receiver"/>
</dbReference>
<dbReference type="EMBL" id="JADEXP010000289">
    <property type="protein sequence ID" value="MBE9069543.1"/>
    <property type="molecule type" value="Genomic_DNA"/>
</dbReference>
<organism evidence="5 6">
    <name type="scientific">Leptolyngbya cf. ectocarpi LEGE 11479</name>
    <dbReference type="NCBI Taxonomy" id="1828722"/>
    <lineage>
        <taxon>Bacteria</taxon>
        <taxon>Bacillati</taxon>
        <taxon>Cyanobacteriota</taxon>
        <taxon>Cyanophyceae</taxon>
        <taxon>Leptolyngbyales</taxon>
        <taxon>Leptolyngbyaceae</taxon>
        <taxon>Leptolyngbya group</taxon>
        <taxon>Leptolyngbya</taxon>
    </lineage>
</organism>
<dbReference type="InterPro" id="IPR050595">
    <property type="entry name" value="Bact_response_regulator"/>
</dbReference>
<dbReference type="GO" id="GO:0000160">
    <property type="term" value="P:phosphorelay signal transduction system"/>
    <property type="evidence" value="ECO:0007669"/>
    <property type="project" value="InterPro"/>
</dbReference>
<dbReference type="PANTHER" id="PTHR44591">
    <property type="entry name" value="STRESS RESPONSE REGULATOR PROTEIN 1"/>
    <property type="match status" value="1"/>
</dbReference>
<gene>
    <name evidence="5" type="ORF">IQ260_23130</name>
</gene>
<evidence type="ECO:0000256" key="1">
    <source>
        <dbReference type="ARBA" id="ARBA00022553"/>
    </source>
</evidence>
<feature type="compositionally biased region" description="Pro residues" evidence="3">
    <location>
        <begin position="1"/>
        <end position="16"/>
    </location>
</feature>
<accession>A0A928ZY56</accession>
<dbReference type="Pfam" id="PF00072">
    <property type="entry name" value="Response_reg"/>
    <property type="match status" value="1"/>
</dbReference>
<feature type="domain" description="Response regulatory" evidence="4">
    <location>
        <begin position="42"/>
        <end position="158"/>
    </location>
</feature>
<feature type="non-terminal residue" evidence="5">
    <location>
        <position position="1"/>
    </location>
</feature>
<feature type="compositionally biased region" description="Polar residues" evidence="3">
    <location>
        <begin position="22"/>
        <end position="33"/>
    </location>
</feature>
<sequence>PRTTPPPPISAKPAEPPAVSMTVATSPQPEVRLSSDNTGGPLIACIDDSPVLAHSLKKILSTGGYRTLIIQEPMQGFSQLIEHMPSLILLDVMLPHADGYSICRFLRDTPVFKHTPIIILTGRSKPVDRARASMAGATEFLVKPPEPKELLTMIGKHLNKGEKMSG</sequence>
<dbReference type="InterPro" id="IPR011006">
    <property type="entry name" value="CheY-like_superfamily"/>
</dbReference>